<evidence type="ECO:0000313" key="2">
    <source>
        <dbReference type="Proteomes" id="UP001203297"/>
    </source>
</evidence>
<sequence length="130" mass="14531">MTYSTRRDWSGVVSRSLTPPWVPHLISTRLAGVHFQEPVLCAGERYSIVNDPLPGFTFRVAPSSVSSASKRRQEIFGVLDGCAPLISWVEGSSRASTREPIAYRASERQGSLKIFSRWVRRALNRPVRSA</sequence>
<keyword evidence="2" id="KW-1185">Reference proteome</keyword>
<dbReference type="EMBL" id="WTXG01000012">
    <property type="protein sequence ID" value="KAI0301915.1"/>
    <property type="molecule type" value="Genomic_DNA"/>
</dbReference>
<dbReference type="AlphaFoldDB" id="A0AAD4QMU4"/>
<reference evidence="1" key="1">
    <citation type="journal article" date="2022" name="New Phytol.">
        <title>Evolutionary transition to the ectomycorrhizal habit in the genomes of a hyperdiverse lineage of mushroom-forming fungi.</title>
        <authorList>
            <person name="Looney B."/>
            <person name="Miyauchi S."/>
            <person name="Morin E."/>
            <person name="Drula E."/>
            <person name="Courty P.E."/>
            <person name="Kohler A."/>
            <person name="Kuo A."/>
            <person name="LaButti K."/>
            <person name="Pangilinan J."/>
            <person name="Lipzen A."/>
            <person name="Riley R."/>
            <person name="Andreopoulos W."/>
            <person name="He G."/>
            <person name="Johnson J."/>
            <person name="Nolan M."/>
            <person name="Tritt A."/>
            <person name="Barry K.W."/>
            <person name="Grigoriev I.V."/>
            <person name="Nagy L.G."/>
            <person name="Hibbett D."/>
            <person name="Henrissat B."/>
            <person name="Matheny P.B."/>
            <person name="Labbe J."/>
            <person name="Martin F.M."/>
        </authorList>
    </citation>
    <scope>NUCLEOTIDE SEQUENCE</scope>
    <source>
        <strain evidence="1">BPL690</strain>
    </source>
</reference>
<gene>
    <name evidence="1" type="ORF">B0F90DRAFT_1716350</name>
</gene>
<protein>
    <submittedName>
        <fullName evidence="1">Uncharacterized protein</fullName>
    </submittedName>
</protein>
<dbReference type="Proteomes" id="UP001203297">
    <property type="component" value="Unassembled WGS sequence"/>
</dbReference>
<comment type="caution">
    <text evidence="1">The sequence shown here is derived from an EMBL/GenBank/DDBJ whole genome shotgun (WGS) entry which is preliminary data.</text>
</comment>
<evidence type="ECO:0000313" key="1">
    <source>
        <dbReference type="EMBL" id="KAI0301915.1"/>
    </source>
</evidence>
<proteinExistence type="predicted"/>
<organism evidence="1 2">
    <name type="scientific">Multifurca ochricompacta</name>
    <dbReference type="NCBI Taxonomy" id="376703"/>
    <lineage>
        <taxon>Eukaryota</taxon>
        <taxon>Fungi</taxon>
        <taxon>Dikarya</taxon>
        <taxon>Basidiomycota</taxon>
        <taxon>Agaricomycotina</taxon>
        <taxon>Agaricomycetes</taxon>
        <taxon>Russulales</taxon>
        <taxon>Russulaceae</taxon>
        <taxon>Multifurca</taxon>
    </lineage>
</organism>
<name>A0AAD4QMU4_9AGAM</name>
<accession>A0AAD4QMU4</accession>